<gene>
    <name evidence="2" type="ORF">L227DRAFT_578202</name>
</gene>
<sequence length="56" mass="6860">MREKLKKEKEEREAKEKKEAEEKARKEREEEAKEVLWHAARSLSRNTRLTELSRHI</sequence>
<dbReference type="AlphaFoldDB" id="A0A5C2S1I2"/>
<evidence type="ECO:0000256" key="1">
    <source>
        <dbReference type="SAM" id="MobiDB-lite"/>
    </source>
</evidence>
<evidence type="ECO:0000313" key="3">
    <source>
        <dbReference type="Proteomes" id="UP000313359"/>
    </source>
</evidence>
<dbReference type="Proteomes" id="UP000313359">
    <property type="component" value="Unassembled WGS sequence"/>
</dbReference>
<protein>
    <submittedName>
        <fullName evidence="2">Uncharacterized protein</fullName>
    </submittedName>
</protein>
<reference evidence="2" key="1">
    <citation type="journal article" date="2018" name="Genome Biol. Evol.">
        <title>Genomics and development of Lentinus tigrinus, a white-rot wood-decaying mushroom with dimorphic fruiting bodies.</title>
        <authorList>
            <person name="Wu B."/>
            <person name="Xu Z."/>
            <person name="Knudson A."/>
            <person name="Carlson A."/>
            <person name="Chen N."/>
            <person name="Kovaka S."/>
            <person name="LaButti K."/>
            <person name="Lipzen A."/>
            <person name="Pennachio C."/>
            <person name="Riley R."/>
            <person name="Schakwitz W."/>
            <person name="Umezawa K."/>
            <person name="Ohm R.A."/>
            <person name="Grigoriev I.V."/>
            <person name="Nagy L.G."/>
            <person name="Gibbons J."/>
            <person name="Hibbett D."/>
        </authorList>
    </citation>
    <scope>NUCLEOTIDE SEQUENCE [LARGE SCALE GENOMIC DNA]</scope>
    <source>
        <strain evidence="2">ALCF2SS1-6</strain>
    </source>
</reference>
<accession>A0A5C2S1I2</accession>
<organism evidence="2 3">
    <name type="scientific">Lentinus tigrinus ALCF2SS1-6</name>
    <dbReference type="NCBI Taxonomy" id="1328759"/>
    <lineage>
        <taxon>Eukaryota</taxon>
        <taxon>Fungi</taxon>
        <taxon>Dikarya</taxon>
        <taxon>Basidiomycota</taxon>
        <taxon>Agaricomycotina</taxon>
        <taxon>Agaricomycetes</taxon>
        <taxon>Polyporales</taxon>
        <taxon>Polyporaceae</taxon>
        <taxon>Lentinus</taxon>
    </lineage>
</organism>
<feature type="region of interest" description="Disordered" evidence="1">
    <location>
        <begin position="1"/>
        <end position="32"/>
    </location>
</feature>
<keyword evidence="3" id="KW-1185">Reference proteome</keyword>
<dbReference type="EMBL" id="ML122282">
    <property type="protein sequence ID" value="RPD57297.1"/>
    <property type="molecule type" value="Genomic_DNA"/>
</dbReference>
<evidence type="ECO:0000313" key="2">
    <source>
        <dbReference type="EMBL" id="RPD57297.1"/>
    </source>
</evidence>
<proteinExistence type="predicted"/>
<name>A0A5C2S1I2_9APHY</name>